<dbReference type="PROSITE" id="PS51257">
    <property type="entry name" value="PROKAR_LIPOPROTEIN"/>
    <property type="match status" value="1"/>
</dbReference>
<dbReference type="EMBL" id="CP014544">
    <property type="protein sequence ID" value="AMO69370.1"/>
    <property type="molecule type" value="Genomic_DNA"/>
</dbReference>
<dbReference type="STRING" id="1470434.AZF00_14125"/>
<keyword evidence="1" id="KW-0732">Signal</keyword>
<proteinExistence type="predicted"/>
<accession>A0A127M836</accession>
<feature type="chain" id="PRO_5007275124" evidence="1">
    <location>
        <begin position="20"/>
        <end position="81"/>
    </location>
</feature>
<evidence type="ECO:0000313" key="2">
    <source>
        <dbReference type="EMBL" id="AMO69370.1"/>
    </source>
</evidence>
<protein>
    <submittedName>
        <fullName evidence="2">Uncharacterized protein</fullName>
    </submittedName>
</protein>
<sequence>MNTMLKCSLILAVIVGVSACNDSDGKYDGKAQMNPNAEQSFSQLLTSVFVRGANAEPVAINGVNVTESFDAQAIADLSAAN</sequence>
<dbReference type="AlphaFoldDB" id="A0A127M836"/>
<name>A0A127M836_9GAMM</name>
<evidence type="ECO:0000313" key="3">
    <source>
        <dbReference type="Proteomes" id="UP000074119"/>
    </source>
</evidence>
<organism evidence="2 3">
    <name type="scientific">Zhongshania aliphaticivorans</name>
    <dbReference type="NCBI Taxonomy" id="1470434"/>
    <lineage>
        <taxon>Bacteria</taxon>
        <taxon>Pseudomonadati</taxon>
        <taxon>Pseudomonadota</taxon>
        <taxon>Gammaproteobacteria</taxon>
        <taxon>Cellvibrionales</taxon>
        <taxon>Spongiibacteraceae</taxon>
        <taxon>Zhongshania</taxon>
    </lineage>
</organism>
<reference evidence="2 3" key="1">
    <citation type="submission" date="2015-12" db="EMBL/GenBank/DDBJ databases">
        <authorList>
            <person name="Shamseldin A."/>
            <person name="Moawad H."/>
            <person name="Abd El-Rahim W.M."/>
            <person name="Sadowsky M.J."/>
        </authorList>
    </citation>
    <scope>NUCLEOTIDE SEQUENCE [LARGE SCALE GENOMIC DNA]</scope>
    <source>
        <strain evidence="2 3">SM2</strain>
    </source>
</reference>
<dbReference type="KEGG" id="zal:AZF00_14125"/>
<evidence type="ECO:0000256" key="1">
    <source>
        <dbReference type="SAM" id="SignalP"/>
    </source>
</evidence>
<gene>
    <name evidence="2" type="ORF">AZF00_14125</name>
</gene>
<dbReference type="Proteomes" id="UP000074119">
    <property type="component" value="Chromosome"/>
</dbReference>
<dbReference type="RefSeq" id="WP_008251445.1">
    <property type="nucleotide sequence ID" value="NZ_CP014544.1"/>
</dbReference>
<feature type="signal peptide" evidence="1">
    <location>
        <begin position="1"/>
        <end position="19"/>
    </location>
</feature>